<name>A0A010SDP2_PSEFL</name>
<proteinExistence type="predicted"/>
<dbReference type="EMBL" id="AFOY02000027">
    <property type="protein sequence ID" value="EXF91320.1"/>
    <property type="molecule type" value="Genomic_DNA"/>
</dbReference>
<gene>
    <name evidence="1" type="ORF">HK44_018860</name>
</gene>
<protein>
    <submittedName>
        <fullName evidence="1">Uncharacterized protein</fullName>
    </submittedName>
</protein>
<dbReference type="HOGENOM" id="CLU_2587027_0_0_6"/>
<evidence type="ECO:0000313" key="2">
    <source>
        <dbReference type="Proteomes" id="UP000022611"/>
    </source>
</evidence>
<sequence length="80" mass="9082">MVNKNLEDLPYPQWPEAAQTLMALMHAQGEVARLQQEIQRLSFSHHGQTFGITVSQGLTSLMAEDETLDNPLHPSRRRDV</sequence>
<organism evidence="1 2">
    <name type="scientific">Pseudomonas fluorescens HK44</name>
    <dbReference type="NCBI Taxonomy" id="1042209"/>
    <lineage>
        <taxon>Bacteria</taxon>
        <taxon>Pseudomonadati</taxon>
        <taxon>Pseudomonadota</taxon>
        <taxon>Gammaproteobacteria</taxon>
        <taxon>Pseudomonadales</taxon>
        <taxon>Pseudomonadaceae</taxon>
        <taxon>Pseudomonas</taxon>
    </lineage>
</organism>
<reference evidence="1 2" key="1">
    <citation type="journal article" date="2011" name="J. Bacteriol.">
        <title>Draft genome sequence of the polycyclic aromatic hydrocarbon-degrading, genetically engineered bioluminescent bioreporter Pseudomonas fluorescens HK44.</title>
        <authorList>
            <person name="Chauhan A."/>
            <person name="Layton A.C."/>
            <person name="Williams D.E."/>
            <person name="Smartt A.E."/>
            <person name="Ripp S."/>
            <person name="Karpinets T.V."/>
            <person name="Brown S.D."/>
            <person name="Sayler G.S."/>
        </authorList>
    </citation>
    <scope>NUCLEOTIDE SEQUENCE [LARGE SCALE GENOMIC DNA]</scope>
    <source>
        <strain evidence="1 2">HK44</strain>
    </source>
</reference>
<accession>A0A010SDP2</accession>
<dbReference type="AlphaFoldDB" id="A0A010SDP2"/>
<dbReference type="Proteomes" id="UP000022611">
    <property type="component" value="Unassembled WGS sequence"/>
</dbReference>
<comment type="caution">
    <text evidence="1">The sequence shown here is derived from an EMBL/GenBank/DDBJ whole genome shotgun (WGS) entry which is preliminary data.</text>
</comment>
<evidence type="ECO:0000313" key="1">
    <source>
        <dbReference type="EMBL" id="EXF91320.1"/>
    </source>
</evidence>
<dbReference type="PATRIC" id="fig|1042209.11.peg.5941"/>